<evidence type="ECO:0000256" key="3">
    <source>
        <dbReference type="ARBA" id="ARBA00005072"/>
    </source>
</evidence>
<comment type="pathway">
    <text evidence="1">Amino-acid biosynthesis; L-isoleucine biosynthesis; L-isoleucine from 2-oxobutanoate: step 4/4.</text>
</comment>
<evidence type="ECO:0000256" key="7">
    <source>
        <dbReference type="ARBA" id="ARBA00048798"/>
    </source>
</evidence>
<dbReference type="AlphaFoldDB" id="A0A5B8V5U4"/>
<comment type="catalytic activity">
    <reaction evidence="8">
        <text>L-leucine + 2-oxoglutarate = 4-methyl-2-oxopentanoate + L-glutamate</text>
        <dbReference type="Rhea" id="RHEA:18321"/>
        <dbReference type="ChEBI" id="CHEBI:16810"/>
        <dbReference type="ChEBI" id="CHEBI:17865"/>
        <dbReference type="ChEBI" id="CHEBI:29985"/>
        <dbReference type="ChEBI" id="CHEBI:57427"/>
        <dbReference type="EC" id="2.6.1.42"/>
    </reaction>
</comment>
<dbReference type="InterPro" id="IPR001544">
    <property type="entry name" value="Aminotrans_IV"/>
</dbReference>
<evidence type="ECO:0000256" key="2">
    <source>
        <dbReference type="ARBA" id="ARBA00004931"/>
    </source>
</evidence>
<evidence type="ECO:0000256" key="8">
    <source>
        <dbReference type="ARBA" id="ARBA00049229"/>
    </source>
</evidence>
<comment type="catalytic activity">
    <reaction evidence="7">
        <text>L-isoleucine + 2-oxoglutarate = (S)-3-methyl-2-oxopentanoate + L-glutamate</text>
        <dbReference type="Rhea" id="RHEA:24801"/>
        <dbReference type="ChEBI" id="CHEBI:16810"/>
        <dbReference type="ChEBI" id="CHEBI:29985"/>
        <dbReference type="ChEBI" id="CHEBI:35146"/>
        <dbReference type="ChEBI" id="CHEBI:58045"/>
        <dbReference type="EC" id="2.6.1.42"/>
    </reaction>
</comment>
<dbReference type="KEGG" id="pgin:FRZ67_04435"/>
<name>A0A5B8V5U4_9BACT</name>
<dbReference type="InterPro" id="IPR050571">
    <property type="entry name" value="Class-IV_PLP-Dep_Aminotrnsfr"/>
</dbReference>
<comment type="pathway">
    <text evidence="2">Amino-acid biosynthesis; L-valine biosynthesis; L-valine from pyruvate: step 4/4.</text>
</comment>
<gene>
    <name evidence="9" type="ORF">FRZ67_04435</name>
</gene>
<dbReference type="InterPro" id="IPR043131">
    <property type="entry name" value="BCAT-like_N"/>
</dbReference>
<dbReference type="RefSeq" id="WP_147188379.1">
    <property type="nucleotide sequence ID" value="NZ_CP042435.1"/>
</dbReference>
<accession>A0A5B8V5U4</accession>
<dbReference type="SUPFAM" id="SSF56752">
    <property type="entry name" value="D-aminoacid aminotransferase-like PLP-dependent enzymes"/>
    <property type="match status" value="1"/>
</dbReference>
<dbReference type="PANTHER" id="PTHR42743:SF11">
    <property type="entry name" value="AMINODEOXYCHORISMATE LYASE"/>
    <property type="match status" value="1"/>
</dbReference>
<proteinExistence type="inferred from homology"/>
<organism evidence="9 10">
    <name type="scientific">Panacibacter ginsenosidivorans</name>
    <dbReference type="NCBI Taxonomy" id="1813871"/>
    <lineage>
        <taxon>Bacteria</taxon>
        <taxon>Pseudomonadati</taxon>
        <taxon>Bacteroidota</taxon>
        <taxon>Chitinophagia</taxon>
        <taxon>Chitinophagales</taxon>
        <taxon>Chitinophagaceae</taxon>
        <taxon>Panacibacter</taxon>
    </lineage>
</organism>
<sequence length="282" mass="32444">MQANQYLHHNGKIYKADKLLISPNNRSFRYGDGFFETMKMINGKIILADYHFERLFTSLELLQFEKPNYFSPNYLKTQIEELAKKNYHSKLARVRLMIFRGDGGLYDPENHFPNHLIQTWELNPSNNILNENGLVVNIFKDARKACDNYSHVKSNNYLSYAMAALWAKKKQLNDALLLNSYDRITDATIANIFIIKDGIVKTPALSEGCISGVMRRHLLKCLHEENIPVEEAKIEPEELLQASEVFLSNGVYGIRWIKSCGNSNYTNTLAALFHKKFVTTLS</sequence>
<dbReference type="Gene3D" id="3.30.470.10">
    <property type="match status" value="1"/>
</dbReference>
<dbReference type="Gene3D" id="3.20.10.10">
    <property type="entry name" value="D-amino Acid Aminotransferase, subunit A, domain 2"/>
    <property type="match status" value="1"/>
</dbReference>
<dbReference type="GO" id="GO:0046394">
    <property type="term" value="P:carboxylic acid biosynthetic process"/>
    <property type="evidence" value="ECO:0007669"/>
    <property type="project" value="UniProtKB-ARBA"/>
</dbReference>
<evidence type="ECO:0000256" key="4">
    <source>
        <dbReference type="ARBA" id="ARBA00009320"/>
    </source>
</evidence>
<dbReference type="EC" id="2.6.1.42" evidence="5"/>
<dbReference type="Pfam" id="PF01063">
    <property type="entry name" value="Aminotran_4"/>
    <property type="match status" value="1"/>
</dbReference>
<evidence type="ECO:0000313" key="9">
    <source>
        <dbReference type="EMBL" id="QEC66579.1"/>
    </source>
</evidence>
<reference evidence="9 10" key="1">
    <citation type="journal article" date="2016" name="Int. J. Syst. Evol. Microbiol.">
        <title>Panacibacter ginsenosidivorans gen. nov., sp. nov., with ginsenoside converting activity isolated from soil of a ginseng field.</title>
        <authorList>
            <person name="Siddiqi M.Z."/>
            <person name="Muhammad Shafi S."/>
            <person name="Choi K.D."/>
            <person name="Im W.T."/>
        </authorList>
    </citation>
    <scope>NUCLEOTIDE SEQUENCE [LARGE SCALE GENOMIC DNA]</scope>
    <source>
        <strain evidence="9 10">Gsoil1550</strain>
    </source>
</reference>
<comment type="pathway">
    <text evidence="3">Amino-acid biosynthesis; L-leucine biosynthesis; L-leucine from 3-methyl-2-oxobutanoate: step 4/4.</text>
</comment>
<evidence type="ECO:0000313" key="10">
    <source>
        <dbReference type="Proteomes" id="UP000321533"/>
    </source>
</evidence>
<dbReference type="GO" id="GO:0004084">
    <property type="term" value="F:branched-chain-amino-acid transaminase activity"/>
    <property type="evidence" value="ECO:0007669"/>
    <property type="project" value="UniProtKB-EC"/>
</dbReference>
<comment type="catalytic activity">
    <reaction evidence="6">
        <text>L-valine + 2-oxoglutarate = 3-methyl-2-oxobutanoate + L-glutamate</text>
        <dbReference type="Rhea" id="RHEA:24813"/>
        <dbReference type="ChEBI" id="CHEBI:11851"/>
        <dbReference type="ChEBI" id="CHEBI:16810"/>
        <dbReference type="ChEBI" id="CHEBI:29985"/>
        <dbReference type="ChEBI" id="CHEBI:57762"/>
        <dbReference type="EC" id="2.6.1.42"/>
    </reaction>
</comment>
<comment type="similarity">
    <text evidence="4">Belongs to the class-IV pyridoxal-phosphate-dependent aminotransferase family.</text>
</comment>
<dbReference type="CDD" id="cd00449">
    <property type="entry name" value="PLPDE_IV"/>
    <property type="match status" value="1"/>
</dbReference>
<dbReference type="Proteomes" id="UP000321533">
    <property type="component" value="Chromosome"/>
</dbReference>
<evidence type="ECO:0000256" key="5">
    <source>
        <dbReference type="ARBA" id="ARBA00013053"/>
    </source>
</evidence>
<keyword evidence="10" id="KW-1185">Reference proteome</keyword>
<dbReference type="InterPro" id="IPR043132">
    <property type="entry name" value="BCAT-like_C"/>
</dbReference>
<evidence type="ECO:0000256" key="1">
    <source>
        <dbReference type="ARBA" id="ARBA00004824"/>
    </source>
</evidence>
<evidence type="ECO:0000256" key="6">
    <source>
        <dbReference type="ARBA" id="ARBA00048212"/>
    </source>
</evidence>
<dbReference type="InterPro" id="IPR036038">
    <property type="entry name" value="Aminotransferase-like"/>
</dbReference>
<dbReference type="OrthoDB" id="9805628at2"/>
<protein>
    <recommendedName>
        <fullName evidence="5">branched-chain-amino-acid transaminase</fullName>
        <ecNumber evidence="5">2.6.1.42</ecNumber>
    </recommendedName>
</protein>
<dbReference type="PANTHER" id="PTHR42743">
    <property type="entry name" value="AMINO-ACID AMINOTRANSFERASE"/>
    <property type="match status" value="1"/>
</dbReference>
<dbReference type="EMBL" id="CP042435">
    <property type="protein sequence ID" value="QEC66579.1"/>
    <property type="molecule type" value="Genomic_DNA"/>
</dbReference>